<dbReference type="Proteomes" id="UP000008866">
    <property type="component" value="Unassembled WGS sequence"/>
</dbReference>
<dbReference type="EMBL" id="ABSU01000007">
    <property type="protein sequence ID" value="EFE34041.1"/>
    <property type="molecule type" value="Genomic_DNA"/>
</dbReference>
<dbReference type="PANTHER" id="PTHR23249:SF16">
    <property type="entry name" value="TRAFFICKING PROTEIN PARTICLE COMPLEX SUBUNIT 1"/>
    <property type="match status" value="1"/>
</dbReference>
<dbReference type="GO" id="GO:0005794">
    <property type="term" value="C:Golgi apparatus"/>
    <property type="evidence" value="ECO:0007669"/>
    <property type="project" value="UniProtKB-SubCell"/>
</dbReference>
<dbReference type="HOGENOM" id="CLU_696337_0_0_1"/>
<evidence type="ECO:0000313" key="10">
    <source>
        <dbReference type="Proteomes" id="UP000008866"/>
    </source>
</evidence>
<comment type="subcellular location">
    <subcellularLocation>
        <location evidence="2">Endoplasmic reticulum</location>
    </subcellularLocation>
    <subcellularLocation>
        <location evidence="1">Golgi apparatus</location>
        <location evidence="1">cis-Golgi network</location>
    </subcellularLocation>
</comment>
<keyword evidence="3" id="KW-0813">Transport</keyword>
<evidence type="ECO:0000256" key="2">
    <source>
        <dbReference type="ARBA" id="ARBA00004240"/>
    </source>
</evidence>
<evidence type="ECO:0000313" key="9">
    <source>
        <dbReference type="EMBL" id="EFE34041.1"/>
    </source>
</evidence>
<evidence type="ECO:0000256" key="5">
    <source>
        <dbReference type="ARBA" id="ARBA00022892"/>
    </source>
</evidence>
<protein>
    <submittedName>
        <fullName evidence="9">TRAPP complex subunit Bet5 (Predicted)</fullName>
    </submittedName>
</protein>
<comment type="similarity">
    <text evidence="7">Belongs to the TRAPP small subunits family. BET5 subfamily.</text>
</comment>
<proteinExistence type="inferred from homology"/>
<comment type="caution">
    <text evidence="9">The sequence shown here is derived from an EMBL/GenBank/DDBJ whole genome shotgun (WGS) entry which is preliminary data.</text>
</comment>
<dbReference type="GeneID" id="9520482"/>
<keyword evidence="5" id="KW-0931">ER-Golgi transport</keyword>
<dbReference type="STRING" id="663331.D4ARX7"/>
<dbReference type="InterPro" id="IPR011012">
    <property type="entry name" value="Longin-like_dom_sf"/>
</dbReference>
<evidence type="ECO:0000256" key="1">
    <source>
        <dbReference type="ARBA" id="ARBA00004222"/>
    </source>
</evidence>
<dbReference type="GO" id="GO:0005783">
    <property type="term" value="C:endoplasmic reticulum"/>
    <property type="evidence" value="ECO:0007669"/>
    <property type="project" value="UniProtKB-SubCell"/>
</dbReference>
<keyword evidence="10" id="KW-1185">Reference proteome</keyword>
<dbReference type="AlphaFoldDB" id="D4ARX7"/>
<feature type="compositionally biased region" description="Polar residues" evidence="8">
    <location>
        <begin position="325"/>
        <end position="334"/>
    </location>
</feature>
<gene>
    <name evidence="9" type="primary">bet5</name>
    <name evidence="9" type="ORF">ARB_06992</name>
</gene>
<dbReference type="CDD" id="cd14855">
    <property type="entry name" value="TRAPPC1_MUM2"/>
    <property type="match status" value="1"/>
</dbReference>
<dbReference type="Pfam" id="PF04099">
    <property type="entry name" value="Sybindin"/>
    <property type="match status" value="1"/>
</dbReference>
<dbReference type="Gene3D" id="3.30.450.70">
    <property type="match status" value="1"/>
</dbReference>
<dbReference type="KEGG" id="abe:ARB_06992"/>
<dbReference type="SUPFAM" id="SSF64356">
    <property type="entry name" value="SNARE-like"/>
    <property type="match status" value="1"/>
</dbReference>
<evidence type="ECO:0000256" key="8">
    <source>
        <dbReference type="SAM" id="MobiDB-lite"/>
    </source>
</evidence>
<evidence type="ECO:0000256" key="6">
    <source>
        <dbReference type="ARBA" id="ARBA00023034"/>
    </source>
</evidence>
<dbReference type="PANTHER" id="PTHR23249">
    <property type="entry name" value="TRAFFICKING PROTEIN PARTICLE COMPLEX SUBUNIT"/>
    <property type="match status" value="1"/>
</dbReference>
<reference evidence="10" key="1">
    <citation type="journal article" date="2011" name="Genome Biol.">
        <title>Comparative and functional genomics provide insights into the pathogenicity of dermatophytic fungi.</title>
        <authorList>
            <person name="Burmester A."/>
            <person name="Shelest E."/>
            <person name="Gloeckner G."/>
            <person name="Heddergott C."/>
            <person name="Schindler S."/>
            <person name="Staib P."/>
            <person name="Heidel A."/>
            <person name="Felder M."/>
            <person name="Petzold A."/>
            <person name="Szafranski K."/>
            <person name="Feuermann M."/>
            <person name="Pedruzzi I."/>
            <person name="Priebe S."/>
            <person name="Groth M."/>
            <person name="Winkler R."/>
            <person name="Li W."/>
            <person name="Kniemeyer O."/>
            <person name="Schroeckh V."/>
            <person name="Hertweck C."/>
            <person name="Hube B."/>
            <person name="White T.C."/>
            <person name="Platzer M."/>
            <person name="Guthke R."/>
            <person name="Heitman J."/>
            <person name="Woestemeyer J."/>
            <person name="Zipfel P.F."/>
            <person name="Monod M."/>
            <person name="Brakhage A.A."/>
        </authorList>
    </citation>
    <scope>NUCLEOTIDE SEQUENCE [LARGE SCALE GENOMIC DNA]</scope>
    <source>
        <strain evidence="10">ATCC MYA-4681 / CBS 112371</strain>
    </source>
</reference>
<keyword evidence="4" id="KW-0256">Endoplasmic reticulum</keyword>
<dbReference type="InterPro" id="IPR007233">
    <property type="entry name" value="TRAPPC"/>
</dbReference>
<evidence type="ECO:0000256" key="4">
    <source>
        <dbReference type="ARBA" id="ARBA00022824"/>
    </source>
</evidence>
<feature type="region of interest" description="Disordered" evidence="8">
    <location>
        <begin position="295"/>
        <end position="396"/>
    </location>
</feature>
<dbReference type="eggNOG" id="KOG3368">
    <property type="taxonomic scope" value="Eukaryota"/>
</dbReference>
<evidence type="ECO:0000256" key="3">
    <source>
        <dbReference type="ARBA" id="ARBA00022448"/>
    </source>
</evidence>
<accession>D4ARX7</accession>
<evidence type="ECO:0000256" key="7">
    <source>
        <dbReference type="ARBA" id="ARBA00038167"/>
    </source>
</evidence>
<dbReference type="GO" id="GO:0030008">
    <property type="term" value="C:TRAPP complex"/>
    <property type="evidence" value="ECO:0007669"/>
    <property type="project" value="InterPro"/>
</dbReference>
<sequence>MWGMAVDRAIQVFSIASWCPTTVEGEIETVDKVKSVVDVCRGSASRRRPDSPGKYSKLKTLGRVREITTAEESVVVGLSAKYLATSSTGEEKASWEITKERHVNGRLFFPLELPRRGQASKDAGETALALPTMVVYSFFIFDRHGTAAGGASKDLHPSDGALSNGLMKDSHKSGSTDTRLVFGAVFSLRNMVRKLGGEDDKAKVAVGDDEELTWFERKSFVCYRTGQYKLHYYETPTNLKFVMMTDTKANNMRLALHQIYVNLYVEYVVKNPLSPVEHPGGVGVYNELFEESLEQNQKSKLPSHSDEEIRGGKGTIGIPDHVFSPVQQQQQASKPSPGKPQKPTGAQAIFSSGKPRQEQCGYIRAKFQDQKQASASMRRREGNRLPLDLQGARADS</sequence>
<organism evidence="9 10">
    <name type="scientific">Arthroderma benhamiae (strain ATCC MYA-4681 / CBS 112371)</name>
    <name type="common">Trichophyton mentagrophytes</name>
    <dbReference type="NCBI Taxonomy" id="663331"/>
    <lineage>
        <taxon>Eukaryota</taxon>
        <taxon>Fungi</taxon>
        <taxon>Dikarya</taxon>
        <taxon>Ascomycota</taxon>
        <taxon>Pezizomycotina</taxon>
        <taxon>Eurotiomycetes</taxon>
        <taxon>Eurotiomycetidae</taxon>
        <taxon>Onygenales</taxon>
        <taxon>Arthrodermataceae</taxon>
        <taxon>Trichophyton</taxon>
    </lineage>
</organism>
<dbReference type="RefSeq" id="XP_003014430.1">
    <property type="nucleotide sequence ID" value="XM_003014384.1"/>
</dbReference>
<keyword evidence="6" id="KW-0333">Golgi apparatus</keyword>
<dbReference type="SMART" id="SM01399">
    <property type="entry name" value="Sybindin"/>
    <property type="match status" value="1"/>
</dbReference>
<name>D4ARX7_ARTBC</name>
<dbReference type="GO" id="GO:0006888">
    <property type="term" value="P:endoplasmic reticulum to Golgi vesicle-mediated transport"/>
    <property type="evidence" value="ECO:0007669"/>
    <property type="project" value="TreeGrafter"/>
</dbReference>